<dbReference type="GO" id="GO:0016887">
    <property type="term" value="F:ATP hydrolysis activity"/>
    <property type="evidence" value="ECO:0007669"/>
    <property type="project" value="InterPro"/>
</dbReference>
<feature type="domain" description="AAA+ ATPase" evidence="11">
    <location>
        <begin position="57"/>
        <end position="187"/>
    </location>
</feature>
<keyword evidence="3 9" id="KW-0547">Nucleotide-binding</keyword>
<comment type="catalytic activity">
    <reaction evidence="7">
        <text>n ATP + n H2O + a microtubule = n ADP + n phosphate + (n+1) alpha/beta tubulin heterodimers.</text>
        <dbReference type="EC" id="5.6.1.1"/>
    </reaction>
</comment>
<dbReference type="GO" id="GO:0008568">
    <property type="term" value="F:microtubule severing ATPase activity"/>
    <property type="evidence" value="ECO:0007669"/>
    <property type="project" value="UniProtKB-EC"/>
</dbReference>
<dbReference type="InterPro" id="IPR015415">
    <property type="entry name" value="Spast_Vps4_C"/>
</dbReference>
<dbReference type="PANTHER" id="PTHR23074">
    <property type="entry name" value="AAA DOMAIN-CONTAINING"/>
    <property type="match status" value="1"/>
</dbReference>
<keyword evidence="13" id="KW-1185">Reference proteome</keyword>
<dbReference type="PANTHER" id="PTHR23074:SF86">
    <property type="entry name" value="SPASTIN"/>
    <property type="match status" value="1"/>
</dbReference>
<dbReference type="GO" id="GO:0005874">
    <property type="term" value="C:microtubule"/>
    <property type="evidence" value="ECO:0007669"/>
    <property type="project" value="UniProtKB-KW"/>
</dbReference>
<proteinExistence type="inferred from homology"/>
<dbReference type="EMBL" id="JH668654">
    <property type="protein sequence ID" value="KAG6460104.1"/>
    <property type="molecule type" value="Genomic_DNA"/>
</dbReference>
<evidence type="ECO:0000259" key="11">
    <source>
        <dbReference type="SMART" id="SM00382"/>
    </source>
</evidence>
<gene>
    <name evidence="12" type="ORF">O3G_MSEX011779</name>
</gene>
<dbReference type="Proteomes" id="UP000791440">
    <property type="component" value="Unassembled WGS sequence"/>
</dbReference>
<evidence type="ECO:0000256" key="5">
    <source>
        <dbReference type="ARBA" id="ARBA00023136"/>
    </source>
</evidence>
<dbReference type="Pfam" id="PF09336">
    <property type="entry name" value="Vps4_C"/>
    <property type="match status" value="1"/>
</dbReference>
<keyword evidence="6" id="KW-0413">Isomerase</keyword>
<reference evidence="12" key="2">
    <citation type="submission" date="2020-12" db="EMBL/GenBank/DDBJ databases">
        <authorList>
            <person name="Kanost M."/>
        </authorList>
    </citation>
    <scope>NUCLEOTIDE SEQUENCE</scope>
</reference>
<sequence length="295" mass="32622">MQHATGHRSNCFVPSSERQRRASETDIRENRKERKTVRIAALLLSARGAETVPLSEYRLSWLSRKTLLARCVAAECSATFFSISAATLTSKYVGEGEKMVRALFQVARELQPSIIFVDEVDSLLCERSSGEHEASRRLKTEFLVEFDGLPAAGADRLIVMAATNRPQELDEAALRRFPKRVYVSLPDARTRAALVRGVLARGAAAAALHDDELARLAALTDGYSGSDLTALCRDAALGPIRELDPEEVKCLDLSLVRSITFQDFMDALKRIRPSVSPHSLVAYEKWSVQYGDLGL</sequence>
<evidence type="ECO:0000256" key="8">
    <source>
        <dbReference type="ARBA" id="ARBA00038871"/>
    </source>
</evidence>
<organism evidence="12 13">
    <name type="scientific">Manduca sexta</name>
    <name type="common">Tobacco hawkmoth</name>
    <name type="synonym">Tobacco hornworm</name>
    <dbReference type="NCBI Taxonomy" id="7130"/>
    <lineage>
        <taxon>Eukaryota</taxon>
        <taxon>Metazoa</taxon>
        <taxon>Ecdysozoa</taxon>
        <taxon>Arthropoda</taxon>
        <taxon>Hexapoda</taxon>
        <taxon>Insecta</taxon>
        <taxon>Pterygota</taxon>
        <taxon>Neoptera</taxon>
        <taxon>Endopterygota</taxon>
        <taxon>Lepidoptera</taxon>
        <taxon>Glossata</taxon>
        <taxon>Ditrysia</taxon>
        <taxon>Bombycoidea</taxon>
        <taxon>Sphingidae</taxon>
        <taxon>Sphinginae</taxon>
        <taxon>Sphingini</taxon>
        <taxon>Manduca</taxon>
    </lineage>
</organism>
<dbReference type="InterPro" id="IPR050304">
    <property type="entry name" value="MT-severing_AAA_ATPase"/>
</dbReference>
<evidence type="ECO:0000256" key="4">
    <source>
        <dbReference type="ARBA" id="ARBA00022840"/>
    </source>
</evidence>
<dbReference type="InterPro" id="IPR003593">
    <property type="entry name" value="AAA+_ATPase"/>
</dbReference>
<dbReference type="InterPro" id="IPR003960">
    <property type="entry name" value="ATPase_AAA_CS"/>
</dbReference>
<dbReference type="EC" id="5.6.1.1" evidence="8"/>
<evidence type="ECO:0000256" key="1">
    <source>
        <dbReference type="ARBA" id="ARBA00006914"/>
    </source>
</evidence>
<evidence type="ECO:0000313" key="12">
    <source>
        <dbReference type="EMBL" id="KAG6460104.1"/>
    </source>
</evidence>
<comment type="similarity">
    <text evidence="1 9">Belongs to the AAA ATPase family.</text>
</comment>
<name>A0A921ZMV8_MANSE</name>
<dbReference type="Pfam" id="PF17862">
    <property type="entry name" value="AAA_lid_3"/>
    <property type="match status" value="1"/>
</dbReference>
<dbReference type="InterPro" id="IPR003959">
    <property type="entry name" value="ATPase_AAA_core"/>
</dbReference>
<evidence type="ECO:0000256" key="3">
    <source>
        <dbReference type="ARBA" id="ARBA00022741"/>
    </source>
</evidence>
<evidence type="ECO:0000256" key="10">
    <source>
        <dbReference type="SAM" id="MobiDB-lite"/>
    </source>
</evidence>
<dbReference type="PROSITE" id="PS00674">
    <property type="entry name" value="AAA"/>
    <property type="match status" value="1"/>
</dbReference>
<protein>
    <recommendedName>
        <fullName evidence="8">microtubule-severing ATPase</fullName>
        <ecNumber evidence="8">5.6.1.1</ecNumber>
    </recommendedName>
</protein>
<keyword evidence="4 9" id="KW-0067">ATP-binding</keyword>
<keyword evidence="2" id="KW-0493">Microtubule</keyword>
<dbReference type="InterPro" id="IPR041569">
    <property type="entry name" value="AAA_lid_3"/>
</dbReference>
<dbReference type="GO" id="GO:0005524">
    <property type="term" value="F:ATP binding"/>
    <property type="evidence" value="ECO:0007669"/>
    <property type="project" value="UniProtKB-KW"/>
</dbReference>
<evidence type="ECO:0000313" key="13">
    <source>
        <dbReference type="Proteomes" id="UP000791440"/>
    </source>
</evidence>
<comment type="caution">
    <text evidence="12">The sequence shown here is derived from an EMBL/GenBank/DDBJ whole genome shotgun (WGS) entry which is preliminary data.</text>
</comment>
<evidence type="ECO:0000256" key="2">
    <source>
        <dbReference type="ARBA" id="ARBA00022701"/>
    </source>
</evidence>
<dbReference type="FunFam" id="1.10.8.60:FF:000022">
    <property type="entry name" value="Fidgetin like 1"/>
    <property type="match status" value="1"/>
</dbReference>
<feature type="region of interest" description="Disordered" evidence="10">
    <location>
        <begin position="1"/>
        <end position="30"/>
    </location>
</feature>
<dbReference type="Pfam" id="PF00004">
    <property type="entry name" value="AAA"/>
    <property type="match status" value="1"/>
</dbReference>
<evidence type="ECO:0000256" key="7">
    <source>
        <dbReference type="ARBA" id="ARBA00036378"/>
    </source>
</evidence>
<dbReference type="SMART" id="SM00382">
    <property type="entry name" value="AAA"/>
    <property type="match status" value="1"/>
</dbReference>
<evidence type="ECO:0000256" key="9">
    <source>
        <dbReference type="RuleBase" id="RU003651"/>
    </source>
</evidence>
<evidence type="ECO:0000256" key="6">
    <source>
        <dbReference type="ARBA" id="ARBA00023235"/>
    </source>
</evidence>
<feature type="compositionally biased region" description="Basic and acidic residues" evidence="10">
    <location>
        <begin position="17"/>
        <end position="30"/>
    </location>
</feature>
<keyword evidence="5" id="KW-0472">Membrane</keyword>
<reference evidence="12" key="1">
    <citation type="journal article" date="2016" name="Insect Biochem. Mol. Biol.">
        <title>Multifaceted biological insights from a draft genome sequence of the tobacco hornworm moth, Manduca sexta.</title>
        <authorList>
            <person name="Kanost M.R."/>
            <person name="Arrese E.L."/>
            <person name="Cao X."/>
            <person name="Chen Y.R."/>
            <person name="Chellapilla S."/>
            <person name="Goldsmith M.R."/>
            <person name="Grosse-Wilde E."/>
            <person name="Heckel D.G."/>
            <person name="Herndon N."/>
            <person name="Jiang H."/>
            <person name="Papanicolaou A."/>
            <person name="Qu J."/>
            <person name="Soulages J.L."/>
            <person name="Vogel H."/>
            <person name="Walters J."/>
            <person name="Waterhouse R.M."/>
            <person name="Ahn S.J."/>
            <person name="Almeida F.C."/>
            <person name="An C."/>
            <person name="Aqrawi P."/>
            <person name="Bretschneider A."/>
            <person name="Bryant W.B."/>
            <person name="Bucks S."/>
            <person name="Chao H."/>
            <person name="Chevignon G."/>
            <person name="Christen J.M."/>
            <person name="Clarke D.F."/>
            <person name="Dittmer N.T."/>
            <person name="Ferguson L.C.F."/>
            <person name="Garavelou S."/>
            <person name="Gordon K.H.J."/>
            <person name="Gunaratna R.T."/>
            <person name="Han Y."/>
            <person name="Hauser F."/>
            <person name="He Y."/>
            <person name="Heidel-Fischer H."/>
            <person name="Hirsh A."/>
            <person name="Hu Y."/>
            <person name="Jiang H."/>
            <person name="Kalra D."/>
            <person name="Klinner C."/>
            <person name="Konig C."/>
            <person name="Kovar C."/>
            <person name="Kroll A.R."/>
            <person name="Kuwar S.S."/>
            <person name="Lee S.L."/>
            <person name="Lehman R."/>
            <person name="Li K."/>
            <person name="Li Z."/>
            <person name="Liang H."/>
            <person name="Lovelace S."/>
            <person name="Lu Z."/>
            <person name="Mansfield J.H."/>
            <person name="McCulloch K.J."/>
            <person name="Mathew T."/>
            <person name="Morton B."/>
            <person name="Muzny D.M."/>
            <person name="Neunemann D."/>
            <person name="Ongeri F."/>
            <person name="Pauchet Y."/>
            <person name="Pu L.L."/>
            <person name="Pyrousis I."/>
            <person name="Rao X.J."/>
            <person name="Redding A."/>
            <person name="Roesel C."/>
            <person name="Sanchez-Gracia A."/>
            <person name="Schaack S."/>
            <person name="Shukla A."/>
            <person name="Tetreau G."/>
            <person name="Wang Y."/>
            <person name="Xiong G.H."/>
            <person name="Traut W."/>
            <person name="Walsh T.K."/>
            <person name="Worley K.C."/>
            <person name="Wu D."/>
            <person name="Wu W."/>
            <person name="Wu Y.Q."/>
            <person name="Zhang X."/>
            <person name="Zou Z."/>
            <person name="Zucker H."/>
            <person name="Briscoe A.D."/>
            <person name="Burmester T."/>
            <person name="Clem R.J."/>
            <person name="Feyereisen R."/>
            <person name="Grimmelikhuijzen C.J.P."/>
            <person name="Hamodrakas S.J."/>
            <person name="Hansson B.S."/>
            <person name="Huguet E."/>
            <person name="Jermiin L.S."/>
            <person name="Lan Q."/>
            <person name="Lehman H.K."/>
            <person name="Lorenzen M."/>
            <person name="Merzendorfer H."/>
            <person name="Michalopoulos I."/>
            <person name="Morton D.B."/>
            <person name="Muthukrishnan S."/>
            <person name="Oakeshott J.G."/>
            <person name="Palmer W."/>
            <person name="Park Y."/>
            <person name="Passarelli A.L."/>
            <person name="Rozas J."/>
            <person name="Schwartz L.M."/>
            <person name="Smith W."/>
            <person name="Southgate A."/>
            <person name="Vilcinskas A."/>
            <person name="Vogt R."/>
            <person name="Wang P."/>
            <person name="Werren J."/>
            <person name="Yu X.Q."/>
            <person name="Zhou J.J."/>
            <person name="Brown S.J."/>
            <person name="Scherer S.E."/>
            <person name="Richards S."/>
            <person name="Blissard G.W."/>
        </authorList>
    </citation>
    <scope>NUCLEOTIDE SEQUENCE</scope>
</reference>
<accession>A0A921ZMV8</accession>
<dbReference type="AlphaFoldDB" id="A0A921ZMV8"/>